<dbReference type="SUPFAM" id="SSF48726">
    <property type="entry name" value="Immunoglobulin"/>
    <property type="match status" value="1"/>
</dbReference>
<proteinExistence type="inferred from homology"/>
<dbReference type="FunFam" id="2.60.40.10:FF:000774">
    <property type="entry name" value="Hepatitis A virus cellular receptor 1"/>
    <property type="match status" value="1"/>
</dbReference>
<evidence type="ECO:0000256" key="8">
    <source>
        <dbReference type="ARBA" id="ARBA00023319"/>
    </source>
</evidence>
<feature type="non-terminal residue" evidence="13">
    <location>
        <position position="1"/>
    </location>
</feature>
<feature type="non-terminal residue" evidence="13">
    <location>
        <position position="369"/>
    </location>
</feature>
<feature type="domain" description="Ig-like" evidence="12">
    <location>
        <begin position="30"/>
        <end position="113"/>
    </location>
</feature>
<dbReference type="InterPro" id="IPR013783">
    <property type="entry name" value="Ig-like_fold"/>
</dbReference>
<dbReference type="AlphaFoldDB" id="A0A7K8WLY7"/>
<evidence type="ECO:0000256" key="10">
    <source>
        <dbReference type="SAM" id="Phobius"/>
    </source>
</evidence>
<feature type="transmembrane region" description="Helical" evidence="10">
    <location>
        <begin position="313"/>
        <end position="334"/>
    </location>
</feature>
<dbReference type="GO" id="GO:0016020">
    <property type="term" value="C:membrane"/>
    <property type="evidence" value="ECO:0007669"/>
    <property type="project" value="UniProtKB-SubCell"/>
</dbReference>
<dbReference type="Gene3D" id="2.60.40.10">
    <property type="entry name" value="Immunoglobulins"/>
    <property type="match status" value="1"/>
</dbReference>
<keyword evidence="5 10" id="KW-0472">Membrane</keyword>
<dbReference type="PROSITE" id="PS50835">
    <property type="entry name" value="IG_LIKE"/>
    <property type="match status" value="1"/>
</dbReference>
<feature type="chain" id="PRO_5029869662" evidence="11">
    <location>
        <begin position="22"/>
        <end position="369"/>
    </location>
</feature>
<dbReference type="PANTHER" id="PTHR46608:SF3">
    <property type="entry name" value="T-CELL IMMUNOGLOBULIN AND MUCIN DOMAIN-CONTAINING PROTEIN 4"/>
    <property type="match status" value="1"/>
</dbReference>
<dbReference type="Proteomes" id="UP000588334">
    <property type="component" value="Unassembled WGS sequence"/>
</dbReference>
<keyword evidence="2 10" id="KW-0812">Transmembrane</keyword>
<dbReference type="EMBL" id="VWZF01005020">
    <property type="protein sequence ID" value="NXF79843.1"/>
    <property type="molecule type" value="Genomic_DNA"/>
</dbReference>
<feature type="signal peptide" evidence="11">
    <location>
        <begin position="1"/>
        <end position="21"/>
    </location>
</feature>
<dbReference type="GO" id="GO:0060097">
    <property type="term" value="P:cytoskeletal rearrangement involved in phagocytosis, engulfment"/>
    <property type="evidence" value="ECO:0007669"/>
    <property type="project" value="TreeGrafter"/>
</dbReference>
<organism evidence="13 14">
    <name type="scientific">Sclerurus mexicanus</name>
    <name type="common">tawny-throated leaftosser</name>
    <dbReference type="NCBI Taxonomy" id="265632"/>
    <lineage>
        <taxon>Eukaryota</taxon>
        <taxon>Metazoa</taxon>
        <taxon>Chordata</taxon>
        <taxon>Craniata</taxon>
        <taxon>Vertebrata</taxon>
        <taxon>Euteleostomi</taxon>
        <taxon>Archelosauria</taxon>
        <taxon>Archosauria</taxon>
        <taxon>Dinosauria</taxon>
        <taxon>Saurischia</taxon>
        <taxon>Theropoda</taxon>
        <taxon>Coelurosauria</taxon>
        <taxon>Aves</taxon>
        <taxon>Neognathae</taxon>
        <taxon>Neoaves</taxon>
        <taxon>Telluraves</taxon>
        <taxon>Australaves</taxon>
        <taxon>Passeriformes</taxon>
        <taxon>Furnariidae</taxon>
        <taxon>Sclerurus</taxon>
    </lineage>
</organism>
<evidence type="ECO:0000313" key="14">
    <source>
        <dbReference type="Proteomes" id="UP000588334"/>
    </source>
</evidence>
<keyword evidence="7" id="KW-0325">Glycoprotein</keyword>
<gene>
    <name evidence="13" type="primary">Timd4</name>
    <name evidence="13" type="ORF">SCLMEX_R12447</name>
</gene>
<protein>
    <submittedName>
        <fullName evidence="13">TIMD4 protein</fullName>
    </submittedName>
</protein>
<keyword evidence="4 10" id="KW-1133">Transmembrane helix</keyword>
<evidence type="ECO:0000313" key="13">
    <source>
        <dbReference type="EMBL" id="NXF79843.1"/>
    </source>
</evidence>
<evidence type="ECO:0000259" key="12">
    <source>
        <dbReference type="PROSITE" id="PS50835"/>
    </source>
</evidence>
<evidence type="ECO:0000256" key="5">
    <source>
        <dbReference type="ARBA" id="ARBA00023136"/>
    </source>
</evidence>
<sequence length="369" mass="39931">MSHFVLFHWILIQIFIAHTASQTVVRGVTGQPVKLPCNYQVTRRTGISDMCWGRGSCPKSKCKNMILQTRGSVVRSRISLRYDLQGSVSSGDVSLTIGTVEAEDAGVYCCRVEIPGLFNDIKQNIRLEVARAPPVMTTTTRKAPVSPKGFRKTTFAPQATSGLQPTAQTAVVLTTTATESPAVTTLETTAPPTIAVTANDDFLVTMVTTHALPDFPAVSNEDDKFCITEFVPLPGSTEVTTEFTNTLSTAEGSTSADTSVMMEEVQDTEKPNADSSVFQGSSATPSCVNSSEVNMLLKPFQFFSSPVQFHSSVILIVCVIAGAVLFTLMFSLFWRRKHAKKLIIKSAGPPEEPEKVFSGAEGENNIFSL</sequence>
<name>A0A7K8WLY7_9FURN</name>
<dbReference type="PANTHER" id="PTHR46608">
    <property type="entry name" value="T-CELL IMMUNOGLOBULIN AND MUCIN DOMAIN-CONTAINING PROTEIN 4"/>
    <property type="match status" value="1"/>
</dbReference>
<keyword evidence="14" id="KW-1185">Reference proteome</keyword>
<keyword evidence="3 11" id="KW-0732">Signal</keyword>
<dbReference type="InterPro" id="IPR003599">
    <property type="entry name" value="Ig_sub"/>
</dbReference>
<evidence type="ECO:0000256" key="3">
    <source>
        <dbReference type="ARBA" id="ARBA00022729"/>
    </source>
</evidence>
<evidence type="ECO:0000256" key="7">
    <source>
        <dbReference type="ARBA" id="ARBA00023180"/>
    </source>
</evidence>
<keyword evidence="8" id="KW-0393">Immunoglobulin domain</keyword>
<evidence type="ECO:0000256" key="2">
    <source>
        <dbReference type="ARBA" id="ARBA00022692"/>
    </source>
</evidence>
<evidence type="ECO:0000256" key="11">
    <source>
        <dbReference type="SAM" id="SignalP"/>
    </source>
</evidence>
<dbReference type="InterPro" id="IPR036179">
    <property type="entry name" value="Ig-like_dom_sf"/>
</dbReference>
<evidence type="ECO:0000256" key="4">
    <source>
        <dbReference type="ARBA" id="ARBA00022989"/>
    </source>
</evidence>
<dbReference type="GO" id="GO:0043277">
    <property type="term" value="P:apoptotic cell clearance"/>
    <property type="evidence" value="ECO:0007669"/>
    <property type="project" value="TreeGrafter"/>
</dbReference>
<dbReference type="SMART" id="SM00409">
    <property type="entry name" value="IG"/>
    <property type="match status" value="1"/>
</dbReference>
<keyword evidence="6" id="KW-1015">Disulfide bond</keyword>
<evidence type="ECO:0000256" key="1">
    <source>
        <dbReference type="ARBA" id="ARBA00004479"/>
    </source>
</evidence>
<comment type="caution">
    <text evidence="13">The sequence shown here is derived from an EMBL/GenBank/DDBJ whole genome shotgun (WGS) entry which is preliminary data.</text>
</comment>
<accession>A0A7K8WLY7</accession>
<dbReference type="GO" id="GO:0001786">
    <property type="term" value="F:phosphatidylserine binding"/>
    <property type="evidence" value="ECO:0007669"/>
    <property type="project" value="TreeGrafter"/>
</dbReference>
<reference evidence="13 14" key="1">
    <citation type="submission" date="2019-09" db="EMBL/GenBank/DDBJ databases">
        <title>Bird 10,000 Genomes (B10K) Project - Family phase.</title>
        <authorList>
            <person name="Zhang G."/>
        </authorList>
    </citation>
    <scope>NUCLEOTIDE SEQUENCE [LARGE SCALE GENOMIC DNA]</scope>
    <source>
        <strain evidence="13">B10K-DU-001-03</strain>
        <tissue evidence="13">Muscle</tissue>
    </source>
</reference>
<evidence type="ECO:0000256" key="9">
    <source>
        <dbReference type="ARBA" id="ARBA00038203"/>
    </source>
</evidence>
<comment type="similarity">
    <text evidence="9">Belongs to the immunoglobulin superfamily. TIM family.</text>
</comment>
<evidence type="ECO:0000256" key="6">
    <source>
        <dbReference type="ARBA" id="ARBA00023157"/>
    </source>
</evidence>
<dbReference type="InterPro" id="IPR013106">
    <property type="entry name" value="Ig_V-set"/>
</dbReference>
<dbReference type="InterPro" id="IPR007110">
    <property type="entry name" value="Ig-like_dom"/>
</dbReference>
<comment type="subcellular location">
    <subcellularLocation>
        <location evidence="1">Membrane</location>
        <topology evidence="1">Single-pass type I membrane protein</topology>
    </subcellularLocation>
</comment>
<dbReference type="Pfam" id="PF07686">
    <property type="entry name" value="V-set"/>
    <property type="match status" value="1"/>
</dbReference>
<dbReference type="OrthoDB" id="8447307at2759"/>